<comment type="caution">
    <text evidence="6">Lacks conserved residue(s) required for the propagation of feature annotation.</text>
</comment>
<dbReference type="InterPro" id="IPR005804">
    <property type="entry name" value="FA_desaturase_dom"/>
</dbReference>
<evidence type="ECO:0000256" key="1">
    <source>
        <dbReference type="ARBA" id="ARBA00022617"/>
    </source>
</evidence>
<dbReference type="OrthoDB" id="260519at2759"/>
<dbReference type="Pfam" id="PF00487">
    <property type="entry name" value="FA_desaturase"/>
    <property type="match status" value="1"/>
</dbReference>
<protein>
    <recommendedName>
        <fullName evidence="5">Cytochrome b5-related protein</fullName>
    </recommendedName>
</protein>
<evidence type="ECO:0000259" key="7">
    <source>
        <dbReference type="PROSITE" id="PS50255"/>
    </source>
</evidence>
<feature type="domain" description="Cytochrome b5 heme-binding" evidence="7">
    <location>
        <begin position="45"/>
        <end position="100"/>
    </location>
</feature>
<keyword evidence="6" id="KW-0472">Membrane</keyword>
<dbReference type="SMART" id="SM01117">
    <property type="entry name" value="Cyt-b5"/>
    <property type="match status" value="1"/>
</dbReference>
<dbReference type="Proteomes" id="UP000183832">
    <property type="component" value="Unassembled WGS sequence"/>
</dbReference>
<name>A0A1J1I4N5_9DIPT</name>
<keyword evidence="6" id="KW-1133">Transmembrane helix</keyword>
<dbReference type="PROSITE" id="PS00191">
    <property type="entry name" value="CYTOCHROME_B5_1"/>
    <property type="match status" value="1"/>
</dbReference>
<feature type="transmembrane region" description="Helical" evidence="6">
    <location>
        <begin position="243"/>
        <end position="263"/>
    </location>
</feature>
<dbReference type="STRING" id="568069.A0A1J1I4N5"/>
<dbReference type="EMBL" id="CVRI01000037">
    <property type="protein sequence ID" value="CRK93345.1"/>
    <property type="molecule type" value="Genomic_DNA"/>
</dbReference>
<feature type="transmembrane region" description="Helical" evidence="6">
    <location>
        <begin position="300"/>
        <end position="320"/>
    </location>
</feature>
<dbReference type="InterPro" id="IPR018506">
    <property type="entry name" value="Cyt_B5_heme-BS"/>
</dbReference>
<dbReference type="Pfam" id="PF00173">
    <property type="entry name" value="Cyt-b5"/>
    <property type="match status" value="1"/>
</dbReference>
<dbReference type="PROSITE" id="PS50255">
    <property type="entry name" value="CYTOCHROME_B5_2"/>
    <property type="match status" value="1"/>
</dbReference>
<dbReference type="GO" id="GO:0006629">
    <property type="term" value="P:lipid metabolic process"/>
    <property type="evidence" value="ECO:0007669"/>
    <property type="project" value="InterPro"/>
</dbReference>
<feature type="transmembrane region" description="Helical" evidence="6">
    <location>
        <begin position="161"/>
        <end position="182"/>
    </location>
</feature>
<dbReference type="GO" id="GO:0046872">
    <property type="term" value="F:metal ion binding"/>
    <property type="evidence" value="ECO:0007669"/>
    <property type="project" value="UniProtKB-UniRule"/>
</dbReference>
<dbReference type="Gene3D" id="3.10.120.10">
    <property type="entry name" value="Cytochrome b5-like heme/steroid binding domain"/>
    <property type="match status" value="1"/>
</dbReference>
<organism evidence="8 9">
    <name type="scientific">Clunio marinus</name>
    <dbReference type="NCBI Taxonomy" id="568069"/>
    <lineage>
        <taxon>Eukaryota</taxon>
        <taxon>Metazoa</taxon>
        <taxon>Ecdysozoa</taxon>
        <taxon>Arthropoda</taxon>
        <taxon>Hexapoda</taxon>
        <taxon>Insecta</taxon>
        <taxon>Pterygota</taxon>
        <taxon>Neoptera</taxon>
        <taxon>Endopterygota</taxon>
        <taxon>Diptera</taxon>
        <taxon>Nematocera</taxon>
        <taxon>Chironomoidea</taxon>
        <taxon>Chironomidae</taxon>
        <taxon>Clunio</taxon>
    </lineage>
</organism>
<proteinExistence type="inferred from homology"/>
<evidence type="ECO:0000256" key="6">
    <source>
        <dbReference type="RuleBase" id="RU362121"/>
    </source>
</evidence>
<dbReference type="GO" id="GO:0020037">
    <property type="term" value="F:heme binding"/>
    <property type="evidence" value="ECO:0007669"/>
    <property type="project" value="UniProtKB-UniRule"/>
</dbReference>
<dbReference type="InterPro" id="IPR053100">
    <property type="entry name" value="Cytochrome_b5-related"/>
</dbReference>
<gene>
    <name evidence="8" type="ORF">CLUMA_CG006886</name>
</gene>
<evidence type="ECO:0000256" key="3">
    <source>
        <dbReference type="ARBA" id="ARBA00023004"/>
    </source>
</evidence>
<dbReference type="SUPFAM" id="SSF55856">
    <property type="entry name" value="Cytochrome b5-like heme/steroid binding domain"/>
    <property type="match status" value="1"/>
</dbReference>
<keyword evidence="9" id="KW-1185">Reference proteome</keyword>
<accession>A0A1J1I4N5</accession>
<keyword evidence="3 6" id="KW-0408">Iron</keyword>
<keyword evidence="6" id="KW-0812">Transmembrane</keyword>
<evidence type="ECO:0000313" key="9">
    <source>
        <dbReference type="Proteomes" id="UP000183832"/>
    </source>
</evidence>
<evidence type="ECO:0000256" key="4">
    <source>
        <dbReference type="ARBA" id="ARBA00055674"/>
    </source>
</evidence>
<evidence type="ECO:0000256" key="5">
    <source>
        <dbReference type="ARBA" id="ARBA00073492"/>
    </source>
</evidence>
<evidence type="ECO:0000313" key="8">
    <source>
        <dbReference type="EMBL" id="CRK93345.1"/>
    </source>
</evidence>
<reference evidence="8 9" key="1">
    <citation type="submission" date="2015-04" db="EMBL/GenBank/DDBJ databases">
        <authorList>
            <person name="Syromyatnikov M.Y."/>
            <person name="Popov V.N."/>
        </authorList>
    </citation>
    <scope>NUCLEOTIDE SEQUENCE [LARGE SCALE GENOMIC DNA]</scope>
</reference>
<evidence type="ECO:0000256" key="2">
    <source>
        <dbReference type="ARBA" id="ARBA00022723"/>
    </source>
</evidence>
<dbReference type="FunFam" id="3.10.120.10:FF:000020">
    <property type="entry name" value="Cytochrome b5-related protein"/>
    <property type="match status" value="1"/>
</dbReference>
<dbReference type="PANTHER" id="PTHR16740">
    <property type="entry name" value="CYTOCHROME B5-RELATED PROTEIN-RELATED"/>
    <property type="match status" value="1"/>
</dbReference>
<feature type="transmembrane region" description="Helical" evidence="6">
    <location>
        <begin position="136"/>
        <end position="155"/>
    </location>
</feature>
<keyword evidence="1 6" id="KW-0349">Heme</keyword>
<keyword evidence="2 6" id="KW-0479">Metal-binding</keyword>
<dbReference type="InterPro" id="IPR001199">
    <property type="entry name" value="Cyt_B5-like_heme/steroid-bd"/>
</dbReference>
<sequence length="433" mass="51002">MEKVKNPLSHLSYKYPTYRDDKIKSGKKWLDGKRIDDNAEGLWRVHDKLYDMTEFIDRHPGGAEWLQLTKGVDITEQFETHHITDKASKMLAKFYVRDASLPRNYNFTFKETGFYRTLKRRVAARINDLDYTPKKISNVTSDLVMALIFASAVLGVKADNIYLGLLSGTFLLFMLVISHNYFHQRDNWRMFCFNLTLLNYREWRISHAMSHHLYTNSYYDLEISMFEPFLQWIPRPKSTKQKVMSTIFSPLFWTILIFVTAISRTIGYFTKQQEFKLDHLIPLSLPLAMFYLGRPDILLVLKYWAVIVATCSFLVGLVGLNAGHHHGDVTHEGDELDKSMDFGIYQLNCVIDRRDVKQSQFWTLVTFGHHTLHHMFPTLDHGVLPQLHDTFIDTCKEFQLELREYSWWPLIVGQFEQLQRTEPRTLKEMKLKH</sequence>
<dbReference type="AlphaFoldDB" id="A0A1J1I4N5"/>
<comment type="similarity">
    <text evidence="6">Belongs to the cytochrome b5 family.</text>
</comment>
<comment type="function">
    <text evidence="4">May play a role in muscle cell metabolism.</text>
</comment>
<dbReference type="InterPro" id="IPR036400">
    <property type="entry name" value="Cyt_B5-like_heme/steroid_sf"/>
</dbReference>
<dbReference type="PANTHER" id="PTHR16740:SF1">
    <property type="entry name" value="CYTOCHROME B5-RELATED PROTEIN-RELATED"/>
    <property type="match status" value="1"/>
</dbReference>